<protein>
    <recommendedName>
        <fullName evidence="3">WxL domain-containing protein</fullName>
    </recommendedName>
</protein>
<name>A0ABT4JJP4_9LACO</name>
<reference evidence="1" key="1">
    <citation type="submission" date="2022-09" db="EMBL/GenBank/DDBJ databases">
        <title>Diversity of Dellaglioa algida.</title>
        <authorList>
            <person name="Matthias E."/>
            <person name="Werum V."/>
        </authorList>
    </citation>
    <scope>NUCLEOTIDE SEQUENCE</scope>
    <source>
        <strain evidence="1">TMW 2.2523</strain>
    </source>
</reference>
<sequence>MKGNNSSKKRWATTILMTGIILTGMMPAGSIVKAVSRDDSVISTQEPSQLTNDTKSGFEKITEDVDAQKAKEDSSIVTNKETTVTEDKNVPVVKDDTTKTKEDSSIAKVNKATAVKAKAAVSVTGYTGPTTRVINTDWDTSTDYANSSASAYVSPSGVQGRDDEPVLYFGNSAFAFQPSSLTNNKAYDRTTNASSWVYTTDTTKNPDPKKYYGIIINNAIPADRGYAVGLSSPTISTIESAVGRRPSASNKINGYHLYKNKAGTGFKAIMYDTVYKLSYTFEEMYDANGGLYSYFSITNSDTSSQSIGAVEGVDTYVDNDAVPVNSLGPGNGFKMVGTAHTLNFSLRDPNTNAKLGGWTNYTAGNINSTRSYPKKLLNVANVGQYFNGGVSGTGMENYAAGTNIGIYDIKDPTKTLTGINNSDRDSGFVIKTNSKMLAPGETLTNGSYLSYKEVTPSVPPVATVTSPTINAYADQKDALTIKGKVSDVDSTKGRIKLTYEDGSMSSMSDNKYDTTTVGKSIDYSAAIDVSKLKVGSNKIIVAAVDENDFEQDTPVTVTVNLFKLGATPIMQTIKTGETVSTDESKLVTNITIMNSNRHTLTVDSKNPSGKPLNNKVPGFYIQDMTLTDITTSPKEVVNIPVPVNVTDDNTVVDKDSAVYAHSFSTTSDAISGLTNKAALDAFILKNSEAKGWMIATGNESKVSVESTTLTTTSGGDQTATITNANGKKITITITIAGGLKIAAAPDAMNYGATDGVMLPYSSENFNLQRQDNSTAKVSISNMGKQGWNLSAKVSKDLTSGSNTLTGVLEYIDKNNVVTDLDSGGVIVGSGKTETAQDVTWDAKQGIIVNLNGSNASLKAGKYVGEIEWTLTDAP</sequence>
<dbReference type="InterPro" id="IPR013783">
    <property type="entry name" value="Ig-like_fold"/>
</dbReference>
<gene>
    <name evidence="1" type="ORF">N0K80_00285</name>
</gene>
<accession>A0ABT4JJP4</accession>
<evidence type="ECO:0008006" key="3">
    <source>
        <dbReference type="Google" id="ProtNLM"/>
    </source>
</evidence>
<proteinExistence type="predicted"/>
<organism evidence="1 2">
    <name type="scientific">Dellaglioa carnosa</name>
    <dbReference type="NCBI Taxonomy" id="2995136"/>
    <lineage>
        <taxon>Bacteria</taxon>
        <taxon>Bacillati</taxon>
        <taxon>Bacillota</taxon>
        <taxon>Bacilli</taxon>
        <taxon>Lactobacillales</taxon>
        <taxon>Lactobacillaceae</taxon>
        <taxon>Dellaglioa</taxon>
    </lineage>
</organism>
<dbReference type="EMBL" id="JANXLI010000001">
    <property type="protein sequence ID" value="MCZ2490584.1"/>
    <property type="molecule type" value="Genomic_DNA"/>
</dbReference>
<dbReference type="Gene3D" id="2.60.40.10">
    <property type="entry name" value="Immunoglobulins"/>
    <property type="match status" value="1"/>
</dbReference>
<comment type="caution">
    <text evidence="1">The sequence shown here is derived from an EMBL/GenBank/DDBJ whole genome shotgun (WGS) entry which is preliminary data.</text>
</comment>
<evidence type="ECO:0000313" key="1">
    <source>
        <dbReference type="EMBL" id="MCZ2490584.1"/>
    </source>
</evidence>
<dbReference type="Proteomes" id="UP001081467">
    <property type="component" value="Unassembled WGS sequence"/>
</dbReference>
<keyword evidence="2" id="KW-1185">Reference proteome</keyword>
<dbReference type="RefSeq" id="WP_269023420.1">
    <property type="nucleotide sequence ID" value="NZ_JANXKW010000001.1"/>
</dbReference>
<evidence type="ECO:0000313" key="2">
    <source>
        <dbReference type="Proteomes" id="UP001081467"/>
    </source>
</evidence>